<proteinExistence type="predicted"/>
<keyword evidence="2" id="KW-1185">Reference proteome</keyword>
<dbReference type="InParanoid" id="A0A0C3FVD7"/>
<dbReference type="EMBL" id="KN832977">
    <property type="protein sequence ID" value="KIM88410.1"/>
    <property type="molecule type" value="Genomic_DNA"/>
</dbReference>
<evidence type="ECO:0000313" key="1">
    <source>
        <dbReference type="EMBL" id="KIM88410.1"/>
    </source>
</evidence>
<dbReference type="OrthoDB" id="3019173at2759"/>
<reference evidence="1 2" key="1">
    <citation type="submission" date="2014-04" db="EMBL/GenBank/DDBJ databases">
        <authorList>
            <consortium name="DOE Joint Genome Institute"/>
            <person name="Kuo A."/>
            <person name="Tarkka M."/>
            <person name="Buscot F."/>
            <person name="Kohler A."/>
            <person name="Nagy L.G."/>
            <person name="Floudas D."/>
            <person name="Copeland A."/>
            <person name="Barry K.W."/>
            <person name="Cichocki N."/>
            <person name="Veneault-Fourrey C."/>
            <person name="LaButti K."/>
            <person name="Lindquist E.A."/>
            <person name="Lipzen A."/>
            <person name="Lundell T."/>
            <person name="Morin E."/>
            <person name="Murat C."/>
            <person name="Sun H."/>
            <person name="Tunlid A."/>
            <person name="Henrissat B."/>
            <person name="Grigoriev I.V."/>
            <person name="Hibbett D.S."/>
            <person name="Martin F."/>
            <person name="Nordberg H.P."/>
            <person name="Cantor M.N."/>
            <person name="Hua S.X."/>
        </authorList>
    </citation>
    <scope>NUCLEOTIDE SEQUENCE [LARGE SCALE GENOMIC DNA]</scope>
    <source>
        <strain evidence="1 2">F 1598</strain>
    </source>
</reference>
<reference evidence="2" key="2">
    <citation type="submission" date="2015-01" db="EMBL/GenBank/DDBJ databases">
        <title>Evolutionary Origins and Diversification of the Mycorrhizal Mutualists.</title>
        <authorList>
            <consortium name="DOE Joint Genome Institute"/>
            <consortium name="Mycorrhizal Genomics Consortium"/>
            <person name="Kohler A."/>
            <person name="Kuo A."/>
            <person name="Nagy L.G."/>
            <person name="Floudas D."/>
            <person name="Copeland A."/>
            <person name="Barry K.W."/>
            <person name="Cichocki N."/>
            <person name="Veneault-Fourrey C."/>
            <person name="LaButti K."/>
            <person name="Lindquist E.A."/>
            <person name="Lipzen A."/>
            <person name="Lundell T."/>
            <person name="Morin E."/>
            <person name="Murat C."/>
            <person name="Riley R."/>
            <person name="Ohm R."/>
            <person name="Sun H."/>
            <person name="Tunlid A."/>
            <person name="Henrissat B."/>
            <person name="Grigoriev I.V."/>
            <person name="Hibbett D.S."/>
            <person name="Martin F."/>
        </authorList>
    </citation>
    <scope>NUCLEOTIDE SEQUENCE [LARGE SCALE GENOMIC DNA]</scope>
    <source>
        <strain evidence="2">F 1598</strain>
    </source>
</reference>
<dbReference type="Proteomes" id="UP000054166">
    <property type="component" value="Unassembled WGS sequence"/>
</dbReference>
<dbReference type="Gene3D" id="2.60.120.200">
    <property type="match status" value="1"/>
</dbReference>
<organism evidence="1 2">
    <name type="scientific">Piloderma croceum (strain F 1598)</name>
    <dbReference type="NCBI Taxonomy" id="765440"/>
    <lineage>
        <taxon>Eukaryota</taxon>
        <taxon>Fungi</taxon>
        <taxon>Dikarya</taxon>
        <taxon>Basidiomycota</taxon>
        <taxon>Agaricomycotina</taxon>
        <taxon>Agaricomycetes</taxon>
        <taxon>Agaricomycetidae</taxon>
        <taxon>Atheliales</taxon>
        <taxon>Atheliaceae</taxon>
        <taxon>Piloderma</taxon>
    </lineage>
</organism>
<accession>A0A0C3FVD7</accession>
<dbReference type="AlphaFoldDB" id="A0A0C3FVD7"/>
<protein>
    <recommendedName>
        <fullName evidence="3">LamG domain-containing protein</fullName>
    </recommendedName>
</protein>
<dbReference type="HOGENOM" id="CLU_1778175_0_0_1"/>
<sequence length="146" mass="16557">MAMISWGNDKKVTSFIDHPLQINLDKPFTISAWLTSSDSIDWRTILSFESPLCQTSLFNIVLKPDGQVVCFSYMRNARQRVDIKTEALAPASAWFHFAFVLLDSYRLAIYINGIKVVSGGVEGPFFNPEPVEYPRPPLVVLAFYIH</sequence>
<gene>
    <name evidence="1" type="ORF">PILCRDRAFT_814307</name>
</gene>
<dbReference type="Pfam" id="PF13385">
    <property type="entry name" value="Laminin_G_3"/>
    <property type="match status" value="1"/>
</dbReference>
<dbReference type="SUPFAM" id="SSF49899">
    <property type="entry name" value="Concanavalin A-like lectins/glucanases"/>
    <property type="match status" value="1"/>
</dbReference>
<dbReference type="InterPro" id="IPR013320">
    <property type="entry name" value="ConA-like_dom_sf"/>
</dbReference>
<evidence type="ECO:0008006" key="3">
    <source>
        <dbReference type="Google" id="ProtNLM"/>
    </source>
</evidence>
<name>A0A0C3FVD7_PILCF</name>
<evidence type="ECO:0000313" key="2">
    <source>
        <dbReference type="Proteomes" id="UP000054166"/>
    </source>
</evidence>